<protein>
    <submittedName>
        <fullName evidence="1">4754_t:CDS:1</fullName>
    </submittedName>
</protein>
<dbReference type="EMBL" id="CAJVPT010003796">
    <property type="protein sequence ID" value="CAG8500332.1"/>
    <property type="molecule type" value="Genomic_DNA"/>
</dbReference>
<feature type="non-terminal residue" evidence="1">
    <location>
        <position position="121"/>
    </location>
</feature>
<evidence type="ECO:0000313" key="1">
    <source>
        <dbReference type="EMBL" id="CAG8500332.1"/>
    </source>
</evidence>
<proteinExistence type="predicted"/>
<dbReference type="Proteomes" id="UP000789525">
    <property type="component" value="Unassembled WGS sequence"/>
</dbReference>
<sequence length="121" mass="13515">MGAPMSATSDQIVLPNSVVDDQTGVCTNIYHASLWDGWIEIRDIVCCHVTAFPTQAGLSLSNDHMTHIWPDKMEVFVGYSILNENYPEPHVLFLPTPGIPDNHSKFIDLINILNWLNNGKP</sequence>
<reference evidence="1" key="1">
    <citation type="submission" date="2021-06" db="EMBL/GenBank/DDBJ databases">
        <authorList>
            <person name="Kallberg Y."/>
            <person name="Tangrot J."/>
            <person name="Rosling A."/>
        </authorList>
    </citation>
    <scope>NUCLEOTIDE SEQUENCE</scope>
    <source>
        <strain evidence="1">CL356</strain>
    </source>
</reference>
<accession>A0ACA9L1A6</accession>
<name>A0ACA9L1A6_9GLOM</name>
<keyword evidence="2" id="KW-1185">Reference proteome</keyword>
<evidence type="ECO:0000313" key="2">
    <source>
        <dbReference type="Proteomes" id="UP000789525"/>
    </source>
</evidence>
<comment type="caution">
    <text evidence="1">The sequence shown here is derived from an EMBL/GenBank/DDBJ whole genome shotgun (WGS) entry which is preliminary data.</text>
</comment>
<organism evidence="1 2">
    <name type="scientific">Acaulospora colombiana</name>
    <dbReference type="NCBI Taxonomy" id="27376"/>
    <lineage>
        <taxon>Eukaryota</taxon>
        <taxon>Fungi</taxon>
        <taxon>Fungi incertae sedis</taxon>
        <taxon>Mucoromycota</taxon>
        <taxon>Glomeromycotina</taxon>
        <taxon>Glomeromycetes</taxon>
        <taxon>Diversisporales</taxon>
        <taxon>Acaulosporaceae</taxon>
        <taxon>Acaulospora</taxon>
    </lineage>
</organism>
<gene>
    <name evidence="1" type="ORF">ACOLOM_LOCUS2769</name>
</gene>